<dbReference type="InterPro" id="IPR045851">
    <property type="entry name" value="AMP-bd_C_sf"/>
</dbReference>
<feature type="domain" description="AMP-dependent synthetase/ligase" evidence="1">
    <location>
        <begin position="41"/>
        <end position="208"/>
    </location>
</feature>
<dbReference type="InterPro" id="IPR020845">
    <property type="entry name" value="AMP-binding_CS"/>
</dbReference>
<dbReference type="Gene3D" id="3.40.50.12780">
    <property type="entry name" value="N-terminal domain of ligase-like"/>
    <property type="match status" value="1"/>
</dbReference>
<dbReference type="PROSITE" id="PS00455">
    <property type="entry name" value="AMP_BINDING"/>
    <property type="match status" value="1"/>
</dbReference>
<dbReference type="InterPro" id="IPR025110">
    <property type="entry name" value="AMP-bd_C"/>
</dbReference>
<evidence type="ECO:0000259" key="2">
    <source>
        <dbReference type="Pfam" id="PF13193"/>
    </source>
</evidence>
<dbReference type="EMBL" id="CP032550">
    <property type="protein sequence ID" value="QGU28447.1"/>
    <property type="molecule type" value="Genomic_DNA"/>
</dbReference>
<dbReference type="PANTHER" id="PTHR43767:SF1">
    <property type="entry name" value="NONRIBOSOMAL PEPTIDE SYNTHASE PES1 (EUROFUNG)-RELATED"/>
    <property type="match status" value="1"/>
</dbReference>
<reference evidence="3 4" key="1">
    <citation type="submission" date="2018-09" db="EMBL/GenBank/DDBJ databases">
        <title>Whole genome sequencing of Microbacterium oryzae strain MB-10T.</title>
        <authorList>
            <person name="Das S.K."/>
        </authorList>
    </citation>
    <scope>NUCLEOTIDE SEQUENCE [LARGE SCALE GENOMIC DNA]</scope>
    <source>
        <strain evidence="3 4">MB-10</strain>
    </source>
</reference>
<feature type="domain" description="AMP-binding enzyme C-terminal" evidence="2">
    <location>
        <begin position="290"/>
        <end position="363"/>
    </location>
</feature>
<dbReference type="OrthoDB" id="9803968at2"/>
<protein>
    <submittedName>
        <fullName evidence="3">Acyl-CoA synthetase</fullName>
    </submittedName>
</protein>
<evidence type="ECO:0000313" key="3">
    <source>
        <dbReference type="EMBL" id="QGU28447.1"/>
    </source>
</evidence>
<organism evidence="3 4">
    <name type="scientific">Microbacterium oryzae</name>
    <dbReference type="NCBI Taxonomy" id="743009"/>
    <lineage>
        <taxon>Bacteria</taxon>
        <taxon>Bacillati</taxon>
        <taxon>Actinomycetota</taxon>
        <taxon>Actinomycetes</taxon>
        <taxon>Micrococcales</taxon>
        <taxon>Microbacteriaceae</taxon>
        <taxon>Microbacterium</taxon>
    </lineage>
</organism>
<dbReference type="PANTHER" id="PTHR43767">
    <property type="entry name" value="LONG-CHAIN-FATTY-ACID--COA LIGASE"/>
    <property type="match status" value="1"/>
</dbReference>
<proteinExistence type="predicted"/>
<dbReference type="Gene3D" id="3.30.300.30">
    <property type="match status" value="1"/>
</dbReference>
<sequence>MKLERFEGDEPRDLLRALRRALGAGPAIAVGQGRELPADVPPGTAVVLTTSGSTGVPKSVRLSRHALTASALATSARIGAGQWLLPLSATYIAGIQVLVRGLVEGTEPAILSGRFSAAAFAHVVSGMRSSRGGVRVPTYTSLVPAQLQTLVDAADDAEVRRALASFEAILVGGQALPAALHDRATELGARIVRTYGSTETSGGCVYDGVPLDGVTVAEVDGELRIAGPMLAEEYVGDPELTTRTFVTDGDGMRWYRTGDAGAVTDGRVSVTGRIDNVIVSGGVNVSLDRVERVVRELPGLAEAVVVGAPDERWGETPVVVAARTGEAPELTEVRAAVEAALGKPARPSALVFVDALPRLTSGKPDRRAIRGLVG</sequence>
<evidence type="ECO:0000313" key="4">
    <source>
        <dbReference type="Proteomes" id="UP000422989"/>
    </source>
</evidence>
<dbReference type="AlphaFoldDB" id="A0A6I6E6N9"/>
<dbReference type="InterPro" id="IPR050237">
    <property type="entry name" value="ATP-dep_AMP-bd_enzyme"/>
</dbReference>
<dbReference type="GO" id="GO:0016878">
    <property type="term" value="F:acid-thiol ligase activity"/>
    <property type="evidence" value="ECO:0007669"/>
    <property type="project" value="UniProtKB-ARBA"/>
</dbReference>
<dbReference type="SUPFAM" id="SSF56801">
    <property type="entry name" value="Acetyl-CoA synthetase-like"/>
    <property type="match status" value="1"/>
</dbReference>
<dbReference type="InterPro" id="IPR042099">
    <property type="entry name" value="ANL_N_sf"/>
</dbReference>
<accession>A0A6I6E6N9</accession>
<dbReference type="Proteomes" id="UP000422989">
    <property type="component" value="Chromosome"/>
</dbReference>
<name>A0A6I6E6N9_9MICO</name>
<dbReference type="Pfam" id="PF13193">
    <property type="entry name" value="AMP-binding_C"/>
    <property type="match status" value="1"/>
</dbReference>
<evidence type="ECO:0000259" key="1">
    <source>
        <dbReference type="Pfam" id="PF00501"/>
    </source>
</evidence>
<gene>
    <name evidence="3" type="ORF">D7D94_12780</name>
</gene>
<dbReference type="InterPro" id="IPR000873">
    <property type="entry name" value="AMP-dep_synth/lig_dom"/>
</dbReference>
<keyword evidence="4" id="KW-1185">Reference proteome</keyword>
<dbReference type="RefSeq" id="WP_156242989.1">
    <property type="nucleotide sequence ID" value="NZ_BAAAZL010000003.1"/>
</dbReference>
<dbReference type="Pfam" id="PF00501">
    <property type="entry name" value="AMP-binding"/>
    <property type="match status" value="1"/>
</dbReference>
<dbReference type="KEGG" id="moj:D7D94_12780"/>